<evidence type="ECO:0000256" key="1">
    <source>
        <dbReference type="SAM" id="Coils"/>
    </source>
</evidence>
<gene>
    <name evidence="2" type="ORF">CJ030_MR4G022370</name>
</gene>
<organism evidence="2 3">
    <name type="scientific">Morella rubra</name>
    <name type="common">Chinese bayberry</name>
    <dbReference type="NCBI Taxonomy" id="262757"/>
    <lineage>
        <taxon>Eukaryota</taxon>
        <taxon>Viridiplantae</taxon>
        <taxon>Streptophyta</taxon>
        <taxon>Embryophyta</taxon>
        <taxon>Tracheophyta</taxon>
        <taxon>Spermatophyta</taxon>
        <taxon>Magnoliopsida</taxon>
        <taxon>eudicotyledons</taxon>
        <taxon>Gunneridae</taxon>
        <taxon>Pentapetalae</taxon>
        <taxon>rosids</taxon>
        <taxon>fabids</taxon>
        <taxon>Fagales</taxon>
        <taxon>Myricaceae</taxon>
        <taxon>Morella</taxon>
    </lineage>
</organism>
<proteinExistence type="predicted"/>
<evidence type="ECO:0000313" key="3">
    <source>
        <dbReference type="Proteomes" id="UP000516437"/>
    </source>
</evidence>
<comment type="caution">
    <text evidence="2">The sequence shown here is derived from an EMBL/GenBank/DDBJ whole genome shotgun (WGS) entry which is preliminary data.</text>
</comment>
<evidence type="ECO:0000313" key="2">
    <source>
        <dbReference type="EMBL" id="KAB1215474.1"/>
    </source>
</evidence>
<feature type="coiled-coil region" evidence="1">
    <location>
        <begin position="338"/>
        <end position="365"/>
    </location>
</feature>
<keyword evidence="3" id="KW-1185">Reference proteome</keyword>
<keyword evidence="1" id="KW-0175">Coiled coil</keyword>
<name>A0A6A1VRB9_9ROSI</name>
<dbReference type="EMBL" id="RXIC02000022">
    <property type="protein sequence ID" value="KAB1215474.1"/>
    <property type="molecule type" value="Genomic_DNA"/>
</dbReference>
<protein>
    <submittedName>
        <fullName evidence="2">Uncharacterized protein</fullName>
    </submittedName>
</protein>
<dbReference type="AlphaFoldDB" id="A0A6A1VRB9"/>
<reference evidence="2 3" key="1">
    <citation type="journal article" date="2019" name="Plant Biotechnol. J.">
        <title>The red bayberry genome and genetic basis of sex determination.</title>
        <authorList>
            <person name="Jia H.M."/>
            <person name="Jia H.J."/>
            <person name="Cai Q.L."/>
            <person name="Wang Y."/>
            <person name="Zhao H.B."/>
            <person name="Yang W.F."/>
            <person name="Wang G.Y."/>
            <person name="Li Y.H."/>
            <person name="Zhan D.L."/>
            <person name="Shen Y.T."/>
            <person name="Niu Q.F."/>
            <person name="Chang L."/>
            <person name="Qiu J."/>
            <person name="Zhao L."/>
            <person name="Xie H.B."/>
            <person name="Fu W.Y."/>
            <person name="Jin J."/>
            <person name="Li X.W."/>
            <person name="Jiao Y."/>
            <person name="Zhou C.C."/>
            <person name="Tu T."/>
            <person name="Chai C.Y."/>
            <person name="Gao J.L."/>
            <person name="Fan L.J."/>
            <person name="van de Weg E."/>
            <person name="Wang J.Y."/>
            <person name="Gao Z.S."/>
        </authorList>
    </citation>
    <scope>NUCLEOTIDE SEQUENCE [LARGE SCALE GENOMIC DNA]</scope>
    <source>
        <tissue evidence="2">Leaves</tissue>
    </source>
</reference>
<dbReference type="Proteomes" id="UP000516437">
    <property type="component" value="Chromosome 4"/>
</dbReference>
<accession>A0A6A1VRB9</accession>
<sequence length="379" mass="43982">MPSVRTCFILCLEKDYGLVEVLKNQPAFAYWVDHGSPKGKGFSTHKVRTSYFNVRTETIQDSYVTVQDVTVTFSNQRIAEFLGLPRPEGPAILELEDLAPLQLFDLFRLCTKSEENVPEAPHIVHKTLNDFFRMLHLIMAYNIDPRKCTTESTFERARLMGHSDVVPLMEAVRTRVYRFEPVCKTCKKSRQPRVFNLCQPLGAVVFSLRSGVIWERGEVKRKRGEVERDEIRRFVALDAWKSIGTKSFARKRHELLGAVHIDEVGPADLYVASHKCKNGEWICDAARMNFEKMMKVEAQATMEGRTLTNVEVFTQVLRGETRTQLELEQIRVDREKESQEQMHEIHSLQQKMEEMQERMTRYDRFMSRFSSGAFDDVDV</sequence>